<dbReference type="PANTHER" id="PTHR11655:SF16">
    <property type="entry name" value="60S RIBOSOMAL PROTEIN L9"/>
    <property type="match status" value="1"/>
</dbReference>
<dbReference type="InterPro" id="IPR036789">
    <property type="entry name" value="Ribosomal_uL6-like_a/b-dom_sf"/>
</dbReference>
<dbReference type="FunFam" id="3.90.930.12:FF:000003">
    <property type="entry name" value="60S ribosomal protein L9"/>
    <property type="match status" value="1"/>
</dbReference>
<gene>
    <name evidence="5" type="ORF">CCAE0312_LOCUS9093</name>
</gene>
<keyword evidence="2" id="KW-0689">Ribosomal protein</keyword>
<dbReference type="AlphaFoldDB" id="A0A7S1THX5"/>
<dbReference type="GO" id="GO:0002181">
    <property type="term" value="P:cytoplasmic translation"/>
    <property type="evidence" value="ECO:0007669"/>
    <property type="project" value="TreeGrafter"/>
</dbReference>
<keyword evidence="3" id="KW-0687">Ribonucleoprotein</keyword>
<comment type="similarity">
    <text evidence="1">Belongs to the universal ribosomal protein uL6 family.</text>
</comment>
<dbReference type="Gene3D" id="3.90.930.12">
    <property type="entry name" value="Ribosomal protein L6, alpha-beta domain"/>
    <property type="match status" value="2"/>
</dbReference>
<dbReference type="PROSITE" id="PS00700">
    <property type="entry name" value="RIBOSOMAL_L6_2"/>
    <property type="match status" value="1"/>
</dbReference>
<feature type="domain" description="Large ribosomal subunit protein uL6 alpha-beta" evidence="4">
    <location>
        <begin position="12"/>
        <end position="90"/>
    </location>
</feature>
<dbReference type="GO" id="GO:0003735">
    <property type="term" value="F:structural constituent of ribosome"/>
    <property type="evidence" value="ECO:0007669"/>
    <property type="project" value="InterPro"/>
</dbReference>
<accession>A0A7S1THX5</accession>
<sequence>MKKILVTEFVDIPDGVSLEVKTRVVKVTGPRGTLTRNLQHLQLELSRVTDGETGANKLRVDLWGGRRKQIACINSLCSAVNNLITGVTKGYQFKMRFVYAHFPINVTVADDEKAVEIRNFLGEKRVRKVNMLDGVRCYRSETTKDELIVEGNDLNNVSQSAASVHQSCLVKEKDIRMFLDGIYVSEKGHIQGDE</sequence>
<evidence type="ECO:0000256" key="2">
    <source>
        <dbReference type="ARBA" id="ARBA00022980"/>
    </source>
</evidence>
<proteinExistence type="inferred from homology"/>
<organism evidence="5">
    <name type="scientific">Compsopogon caeruleus</name>
    <dbReference type="NCBI Taxonomy" id="31354"/>
    <lineage>
        <taxon>Eukaryota</taxon>
        <taxon>Rhodophyta</taxon>
        <taxon>Compsopogonophyceae</taxon>
        <taxon>Compsopogonales</taxon>
        <taxon>Compsopogonaceae</taxon>
        <taxon>Compsopogon</taxon>
    </lineage>
</organism>
<dbReference type="GO" id="GO:0019843">
    <property type="term" value="F:rRNA binding"/>
    <property type="evidence" value="ECO:0007669"/>
    <property type="project" value="InterPro"/>
</dbReference>
<evidence type="ECO:0000313" key="5">
    <source>
        <dbReference type="EMBL" id="CAD9236996.1"/>
    </source>
</evidence>
<dbReference type="InterPro" id="IPR002359">
    <property type="entry name" value="Ribosomal_uL6_CS2"/>
</dbReference>
<dbReference type="EMBL" id="HBGH01016451">
    <property type="protein sequence ID" value="CAD9236996.1"/>
    <property type="molecule type" value="Transcribed_RNA"/>
</dbReference>
<evidence type="ECO:0000259" key="4">
    <source>
        <dbReference type="Pfam" id="PF00347"/>
    </source>
</evidence>
<dbReference type="GO" id="GO:0022625">
    <property type="term" value="C:cytosolic large ribosomal subunit"/>
    <property type="evidence" value="ECO:0007669"/>
    <property type="project" value="TreeGrafter"/>
</dbReference>
<reference evidence="5" key="1">
    <citation type="submission" date="2021-01" db="EMBL/GenBank/DDBJ databases">
        <authorList>
            <person name="Corre E."/>
            <person name="Pelletier E."/>
            <person name="Niang G."/>
            <person name="Scheremetjew M."/>
            <person name="Finn R."/>
            <person name="Kale V."/>
            <person name="Holt S."/>
            <person name="Cochrane G."/>
            <person name="Meng A."/>
            <person name="Brown T."/>
            <person name="Cohen L."/>
        </authorList>
    </citation>
    <scope>NUCLEOTIDE SEQUENCE</scope>
    <source>
        <strain evidence="5">SAG 36.94</strain>
    </source>
</reference>
<dbReference type="PANTHER" id="PTHR11655">
    <property type="entry name" value="60S/50S RIBOSOMAL PROTEIN L6/L9"/>
    <property type="match status" value="1"/>
</dbReference>
<protein>
    <recommendedName>
        <fullName evidence="4">Large ribosomal subunit protein uL6 alpha-beta domain-containing protein</fullName>
    </recommendedName>
</protein>
<dbReference type="FunFam" id="3.90.930.12:FF:000004">
    <property type="entry name" value="60S ribosomal protein L9"/>
    <property type="match status" value="1"/>
</dbReference>
<dbReference type="Pfam" id="PF00347">
    <property type="entry name" value="Ribosomal_L6"/>
    <property type="match status" value="2"/>
</dbReference>
<evidence type="ECO:0000256" key="3">
    <source>
        <dbReference type="ARBA" id="ARBA00023274"/>
    </source>
</evidence>
<dbReference type="SUPFAM" id="SSF56053">
    <property type="entry name" value="Ribosomal protein L6"/>
    <property type="match status" value="2"/>
</dbReference>
<dbReference type="InterPro" id="IPR000702">
    <property type="entry name" value="Ribosomal_uL6-like"/>
</dbReference>
<evidence type="ECO:0000256" key="1">
    <source>
        <dbReference type="ARBA" id="ARBA00009356"/>
    </source>
</evidence>
<dbReference type="PIRSF" id="PIRSF002162">
    <property type="entry name" value="Ribosomal_L6"/>
    <property type="match status" value="1"/>
</dbReference>
<dbReference type="InterPro" id="IPR020040">
    <property type="entry name" value="Ribosomal_uL6_a/b-dom"/>
</dbReference>
<feature type="domain" description="Large ribosomal subunit protein uL6 alpha-beta" evidence="4">
    <location>
        <begin position="102"/>
        <end position="181"/>
    </location>
</feature>
<name>A0A7S1THX5_9RHOD</name>